<dbReference type="HOGENOM" id="CLU_019189_0_1_1"/>
<evidence type="ECO:0000256" key="5">
    <source>
        <dbReference type="ARBA" id="ARBA00023128"/>
    </source>
</evidence>
<dbReference type="KEGG" id="tdl:TDEL_0H01730"/>
<comment type="similarity">
    <text evidence="2">Belongs to the AIM9 family.</text>
</comment>
<evidence type="ECO:0000313" key="8">
    <source>
        <dbReference type="Proteomes" id="UP000005627"/>
    </source>
</evidence>
<dbReference type="AlphaFoldDB" id="G8ZZI8"/>
<keyword evidence="4" id="KW-0809">Transit peptide</keyword>
<dbReference type="Proteomes" id="UP000005627">
    <property type="component" value="Chromosome 8"/>
</dbReference>
<evidence type="ECO:0000256" key="1">
    <source>
        <dbReference type="ARBA" id="ARBA00004173"/>
    </source>
</evidence>
<evidence type="ECO:0000256" key="3">
    <source>
        <dbReference type="ARBA" id="ARBA00016197"/>
    </source>
</evidence>
<dbReference type="PANTHER" id="PTHR36091:SF1">
    <property type="entry name" value="ALTERED INHERITANCE OF MITOCHONDRIA PROTEIN 9, MITOCHONDRIAL"/>
    <property type="match status" value="1"/>
</dbReference>
<dbReference type="eggNOG" id="ENOG502QV1E">
    <property type="taxonomic scope" value="Eukaryota"/>
</dbReference>
<evidence type="ECO:0000256" key="2">
    <source>
        <dbReference type="ARBA" id="ARBA00005543"/>
    </source>
</evidence>
<name>G8ZZI8_TORDE</name>
<accession>G8ZZI8</accession>
<dbReference type="STRING" id="1076872.G8ZZI8"/>
<dbReference type="InParanoid" id="G8ZZI8"/>
<evidence type="ECO:0000313" key="7">
    <source>
        <dbReference type="EMBL" id="CCE94032.1"/>
    </source>
</evidence>
<dbReference type="SUPFAM" id="SSF56112">
    <property type="entry name" value="Protein kinase-like (PK-like)"/>
    <property type="match status" value="1"/>
</dbReference>
<protein>
    <recommendedName>
        <fullName evidence="3">Altered inheritance of mitochondria protein 9, mitochondrial</fullName>
    </recommendedName>
    <alternativeName>
        <fullName evidence="6">Found in mitochondrial proteome protein 29</fullName>
    </alternativeName>
</protein>
<dbReference type="OrthoDB" id="2968323at2759"/>
<dbReference type="GO" id="GO:0005739">
    <property type="term" value="C:mitochondrion"/>
    <property type="evidence" value="ECO:0007669"/>
    <property type="project" value="UniProtKB-SubCell"/>
</dbReference>
<comment type="subcellular location">
    <subcellularLocation>
        <location evidence="1">Mitochondrion</location>
    </subcellularLocation>
</comment>
<dbReference type="InterPro" id="IPR011009">
    <property type="entry name" value="Kinase-like_dom_sf"/>
</dbReference>
<evidence type="ECO:0000256" key="6">
    <source>
        <dbReference type="ARBA" id="ARBA00031849"/>
    </source>
</evidence>
<dbReference type="FunCoup" id="G8ZZI8">
    <property type="interactions" value="27"/>
</dbReference>
<keyword evidence="8" id="KW-1185">Reference proteome</keyword>
<evidence type="ECO:0000256" key="4">
    <source>
        <dbReference type="ARBA" id="ARBA00022946"/>
    </source>
</evidence>
<reference evidence="7 8" key="1">
    <citation type="journal article" date="2011" name="Proc. Natl. Acad. Sci. U.S.A.">
        <title>Evolutionary erosion of yeast sex chromosomes by mating-type switching accidents.</title>
        <authorList>
            <person name="Gordon J.L."/>
            <person name="Armisen D."/>
            <person name="Proux-Wera E."/>
            <person name="Oheigeartaigh S.S."/>
            <person name="Byrne K.P."/>
            <person name="Wolfe K.H."/>
        </authorList>
    </citation>
    <scope>NUCLEOTIDE SEQUENCE [LARGE SCALE GENOMIC DNA]</scope>
    <source>
        <strain evidence="8">ATCC 10662 / CBS 1146 / NBRC 0425 / NCYC 2629 / NRRL Y-866</strain>
    </source>
</reference>
<organism evidence="7 8">
    <name type="scientific">Torulaspora delbrueckii</name>
    <name type="common">Yeast</name>
    <name type="synonym">Candida colliculosa</name>
    <dbReference type="NCBI Taxonomy" id="4950"/>
    <lineage>
        <taxon>Eukaryota</taxon>
        <taxon>Fungi</taxon>
        <taxon>Dikarya</taxon>
        <taxon>Ascomycota</taxon>
        <taxon>Saccharomycotina</taxon>
        <taxon>Saccharomycetes</taxon>
        <taxon>Saccharomycetales</taxon>
        <taxon>Saccharomycetaceae</taxon>
        <taxon>Torulaspora</taxon>
    </lineage>
</organism>
<dbReference type="PANTHER" id="PTHR36091">
    <property type="entry name" value="ALTERED INHERITANCE OF MITOCHONDRIA PROTEIN 9, MITOCHONDRIAL"/>
    <property type="match status" value="1"/>
</dbReference>
<proteinExistence type="inferred from homology"/>
<gene>
    <name evidence="7" type="primary">TDEL0H01730</name>
    <name evidence="7" type="ORF">TDEL_0H01730</name>
</gene>
<keyword evidence="5" id="KW-0496">Mitochondrion</keyword>
<sequence>MLRSSRNCKQLASVLSRVAQNPLRQVVATRFISEKPPQTFTKLSDENDPERDAFFKYSWGSWLKNDKQEKDRRVTRFSIEGLTDILNDLYAQSRELTKVTKDGQIKPPSYNPNLTVSLPHNLTAKQVGSVNPNEKVRITSMASIHEGKHHRIYKVDTNLDRAFVLRIPYALDNEKTVAYRLKSEVATLDFADLKLGLKVPKVFCYGANALNPVRQPFVLQEYIDGQLLMRDWSPLAEDSEAGKPDESLRKVIEKISDLQKNLLSAEFNEFGSLYFAKDCDTSDKPAYQGESNPDLQNRWRVGPTVERCFWRSKSALKFDEQKKFLGPWSIDSPMDIIKNTGLIEAENARARLALKEAGSSPEAVDEVSLKEQITTFENLARLAPSLFNRNTRAIPNVQDLLKPRLNHPDLDPLNVLISKEGTPYLLDFEGTSIKPFIIQNAPQFVAYDGLKVYNLKEDVPDYEKLSDGEKVQYDFMYKRTRNQYLWESALNERLPKLISAVAPPVKLLRSPYIAAVEKKIDEEYLLVDEALIQLKEVWEILAKNGLVPTEKYPLEYTKEQIEKHTKDLNSFHEKLVSTPFAATRGWIPQDMFDNLVKAGILVKDASGDYSIKQQGTV</sequence>
<dbReference type="GeneID" id="11501117"/>
<dbReference type="EMBL" id="HE616749">
    <property type="protein sequence ID" value="CCE94032.1"/>
    <property type="molecule type" value="Genomic_DNA"/>
</dbReference>
<dbReference type="RefSeq" id="XP_003683243.1">
    <property type="nucleotide sequence ID" value="XM_003683195.1"/>
</dbReference>
<dbReference type="InterPro" id="IPR051035">
    <property type="entry name" value="Mito_inheritance_9"/>
</dbReference>